<dbReference type="SUPFAM" id="SSF56784">
    <property type="entry name" value="HAD-like"/>
    <property type="match status" value="1"/>
</dbReference>
<dbReference type="InterPro" id="IPR006439">
    <property type="entry name" value="HAD-SF_hydro_IA"/>
</dbReference>
<reference evidence="1 2" key="1">
    <citation type="submission" date="2019-06" db="EMBL/GenBank/DDBJ databases">
        <title>Sequencing the genomes of 1000 actinobacteria strains.</title>
        <authorList>
            <person name="Klenk H.-P."/>
        </authorList>
    </citation>
    <scope>NUCLEOTIDE SEQUENCE [LARGE SCALE GENOMIC DNA]</scope>
    <source>
        <strain evidence="1 2">DSM 45928</strain>
    </source>
</reference>
<organism evidence="1 2">
    <name type="scientific">Stackebrandtia endophytica</name>
    <dbReference type="NCBI Taxonomy" id="1496996"/>
    <lineage>
        <taxon>Bacteria</taxon>
        <taxon>Bacillati</taxon>
        <taxon>Actinomycetota</taxon>
        <taxon>Actinomycetes</taxon>
        <taxon>Glycomycetales</taxon>
        <taxon>Glycomycetaceae</taxon>
        <taxon>Stackebrandtia</taxon>
    </lineage>
</organism>
<dbReference type="Gene3D" id="1.10.150.240">
    <property type="entry name" value="Putative phosphatase, domain 2"/>
    <property type="match status" value="1"/>
</dbReference>
<comment type="caution">
    <text evidence="1">The sequence shown here is derived from an EMBL/GenBank/DDBJ whole genome shotgun (WGS) entry which is preliminary data.</text>
</comment>
<keyword evidence="2" id="KW-1185">Reference proteome</keyword>
<dbReference type="SFLD" id="SFLDS00003">
    <property type="entry name" value="Haloacid_Dehalogenase"/>
    <property type="match status" value="1"/>
</dbReference>
<dbReference type="PANTHER" id="PTHR43611:SF3">
    <property type="entry name" value="FLAVIN MONONUCLEOTIDE HYDROLASE 1, CHLOROPLATIC"/>
    <property type="match status" value="1"/>
</dbReference>
<dbReference type="SFLD" id="SFLDG01129">
    <property type="entry name" value="C1.5:_HAD__Beta-PGM__Phosphata"/>
    <property type="match status" value="1"/>
</dbReference>
<dbReference type="PRINTS" id="PR00413">
    <property type="entry name" value="HADHALOGNASE"/>
</dbReference>
<accession>A0A543B3P5</accession>
<sequence>MTTREPISSVIFDVGGVIADWNPHYLYRQLIPDPSERERFLTEVCTNEWNAHQDRGRPFEEAVAELVTRHPEHRDLIEAFWRQWSKMLGDPIPGVADIVTELHDRRTPLYGITNWSAETYPIAVRKHPELTLFADTVISGEVQMSKPDPEIFHYSLKRFEITPEQTVFIDDNPDNIAAAEALGINGVHFTDAAALRAVLERLDLLLSSHPTSRPTLRNHLVGIGMYCGASNLSKR</sequence>
<dbReference type="AlphaFoldDB" id="A0A543B3P5"/>
<dbReference type="InterPro" id="IPR023214">
    <property type="entry name" value="HAD_sf"/>
</dbReference>
<name>A0A543B3P5_9ACTN</name>
<protein>
    <submittedName>
        <fullName evidence="1">2-haloacid dehalogenase</fullName>
    </submittedName>
</protein>
<evidence type="ECO:0000313" key="1">
    <source>
        <dbReference type="EMBL" id="TQL79458.1"/>
    </source>
</evidence>
<dbReference type="Proteomes" id="UP000317043">
    <property type="component" value="Unassembled WGS sequence"/>
</dbReference>
<dbReference type="Gene3D" id="3.40.50.1000">
    <property type="entry name" value="HAD superfamily/HAD-like"/>
    <property type="match status" value="1"/>
</dbReference>
<proteinExistence type="predicted"/>
<dbReference type="EMBL" id="VFOW01000001">
    <property type="protein sequence ID" value="TQL79458.1"/>
    <property type="molecule type" value="Genomic_DNA"/>
</dbReference>
<dbReference type="InterPro" id="IPR036412">
    <property type="entry name" value="HAD-like_sf"/>
</dbReference>
<dbReference type="NCBIfam" id="TIGR01509">
    <property type="entry name" value="HAD-SF-IA-v3"/>
    <property type="match status" value="1"/>
</dbReference>
<dbReference type="OrthoDB" id="9797415at2"/>
<dbReference type="RefSeq" id="WP_142044777.1">
    <property type="nucleotide sequence ID" value="NZ_JBHTGS010000002.1"/>
</dbReference>
<gene>
    <name evidence="1" type="ORF">FB566_5065</name>
</gene>
<dbReference type="Pfam" id="PF00702">
    <property type="entry name" value="Hydrolase"/>
    <property type="match status" value="1"/>
</dbReference>
<dbReference type="InterPro" id="IPR023198">
    <property type="entry name" value="PGP-like_dom2"/>
</dbReference>
<dbReference type="PANTHER" id="PTHR43611">
    <property type="entry name" value="ALPHA-D-GLUCOSE 1-PHOSPHATE PHOSPHATASE"/>
    <property type="match status" value="1"/>
</dbReference>
<dbReference type="CDD" id="cd02603">
    <property type="entry name" value="HAD_sEH-N_like"/>
    <property type="match status" value="1"/>
</dbReference>
<evidence type="ECO:0000313" key="2">
    <source>
        <dbReference type="Proteomes" id="UP000317043"/>
    </source>
</evidence>
<dbReference type="InParanoid" id="A0A543B3P5"/>